<protein>
    <recommendedName>
        <fullName evidence="3">EthD domain-containing protein</fullName>
    </recommendedName>
</protein>
<dbReference type="Proteomes" id="UP000053477">
    <property type="component" value="Unassembled WGS sequence"/>
</dbReference>
<accession>A0A0H2SFR9</accession>
<evidence type="ECO:0008006" key="3">
    <source>
        <dbReference type="Google" id="ProtNLM"/>
    </source>
</evidence>
<evidence type="ECO:0000313" key="1">
    <source>
        <dbReference type="EMBL" id="KLO20683.1"/>
    </source>
</evidence>
<dbReference type="Gene3D" id="3.30.70.100">
    <property type="match status" value="1"/>
</dbReference>
<keyword evidence="2" id="KW-1185">Reference proteome</keyword>
<dbReference type="InParanoid" id="A0A0H2SFR9"/>
<dbReference type="SUPFAM" id="SSF54909">
    <property type="entry name" value="Dimeric alpha+beta barrel"/>
    <property type="match status" value="2"/>
</dbReference>
<evidence type="ECO:0000313" key="2">
    <source>
        <dbReference type="Proteomes" id="UP000053477"/>
    </source>
</evidence>
<dbReference type="EMBL" id="KQ085882">
    <property type="protein sequence ID" value="KLO20683.1"/>
    <property type="molecule type" value="Genomic_DNA"/>
</dbReference>
<name>A0A0H2SFR9_9AGAM</name>
<proteinExistence type="predicted"/>
<dbReference type="InterPro" id="IPR011008">
    <property type="entry name" value="Dimeric_a/b-barrel"/>
</dbReference>
<reference evidence="1 2" key="1">
    <citation type="submission" date="2015-04" db="EMBL/GenBank/DDBJ databases">
        <title>Complete genome sequence of Schizopora paradoxa KUC8140, a cosmopolitan wood degrader in East Asia.</title>
        <authorList>
            <consortium name="DOE Joint Genome Institute"/>
            <person name="Min B."/>
            <person name="Park H."/>
            <person name="Jang Y."/>
            <person name="Kim J.-J."/>
            <person name="Kim K.H."/>
            <person name="Pangilinan J."/>
            <person name="Lipzen A."/>
            <person name="Riley R."/>
            <person name="Grigoriev I.V."/>
            <person name="Spatafora J.W."/>
            <person name="Choi I.-G."/>
        </authorList>
    </citation>
    <scope>NUCLEOTIDE SEQUENCE [LARGE SCALE GENOMIC DNA]</scope>
    <source>
        <strain evidence="1 2">KUC8140</strain>
    </source>
</reference>
<dbReference type="STRING" id="27342.A0A0H2SFR9"/>
<organism evidence="1 2">
    <name type="scientific">Schizopora paradoxa</name>
    <dbReference type="NCBI Taxonomy" id="27342"/>
    <lineage>
        <taxon>Eukaryota</taxon>
        <taxon>Fungi</taxon>
        <taxon>Dikarya</taxon>
        <taxon>Basidiomycota</taxon>
        <taxon>Agaricomycotina</taxon>
        <taxon>Agaricomycetes</taxon>
        <taxon>Hymenochaetales</taxon>
        <taxon>Schizoporaceae</taxon>
        <taxon>Schizopora</taxon>
    </lineage>
</organism>
<gene>
    <name evidence="1" type="ORF">SCHPADRAFT_897941</name>
</gene>
<sequence length="236" mass="27214">MKDKALLLVYTEPGDNLTEDAYHEWYESEHIPLRMALPEFHSCSRLIQDDGKRPTYGATYDLPDAAALQTEGYKTIMANRSDREKDVLQKMEFLDRRLYVLNERAPETVKEGYTGEVEGSTVSIVSIDVEDEHAEEFHKWYDEEHVPMLMKVPGWLRSRRYILLEEGATGALRGSASETKPPKFMAVHEFETADYLQTPEGKAAISTPWRTEVMKKVKAYDKRTLKIFKTFQPTAK</sequence>
<dbReference type="AlphaFoldDB" id="A0A0H2SFR9"/>
<dbReference type="OrthoDB" id="2851338at2759"/>